<dbReference type="GO" id="GO:0016887">
    <property type="term" value="F:ATP hydrolysis activity"/>
    <property type="evidence" value="ECO:0007669"/>
    <property type="project" value="InterPro"/>
</dbReference>
<dbReference type="Pfam" id="PF00005">
    <property type="entry name" value="ABC_tran"/>
    <property type="match status" value="1"/>
</dbReference>
<dbReference type="PANTHER" id="PTHR43394:SF27">
    <property type="entry name" value="ATP-DEPENDENT TRANSLOCASE ABCB1-LIKE"/>
    <property type="match status" value="1"/>
</dbReference>
<keyword evidence="3" id="KW-1185">Reference proteome</keyword>
<gene>
    <name evidence="2" type="ORF">CEUSTIGMA_g12749.t1</name>
</gene>
<protein>
    <recommendedName>
        <fullName evidence="1">ABC transporter domain-containing protein</fullName>
    </recommendedName>
</protein>
<comment type="caution">
    <text evidence="2">The sequence shown here is derived from an EMBL/GenBank/DDBJ whole genome shotgun (WGS) entry which is preliminary data.</text>
</comment>
<dbReference type="GO" id="GO:0005743">
    <property type="term" value="C:mitochondrial inner membrane"/>
    <property type="evidence" value="ECO:0007669"/>
    <property type="project" value="TreeGrafter"/>
</dbReference>
<dbReference type="InterPro" id="IPR027417">
    <property type="entry name" value="P-loop_NTPase"/>
</dbReference>
<reference evidence="2 3" key="1">
    <citation type="submission" date="2017-08" db="EMBL/GenBank/DDBJ databases">
        <title>Acidophilic green algal genome provides insights into adaptation to an acidic environment.</title>
        <authorList>
            <person name="Hirooka S."/>
            <person name="Hirose Y."/>
            <person name="Kanesaki Y."/>
            <person name="Higuchi S."/>
            <person name="Fujiwara T."/>
            <person name="Onuma R."/>
            <person name="Era A."/>
            <person name="Ohbayashi R."/>
            <person name="Uzuka A."/>
            <person name="Nozaki H."/>
            <person name="Yoshikawa H."/>
            <person name="Miyagishima S.Y."/>
        </authorList>
    </citation>
    <scope>NUCLEOTIDE SEQUENCE [LARGE SCALE GENOMIC DNA]</scope>
    <source>
        <strain evidence="2 3">NIES-2499</strain>
    </source>
</reference>
<evidence type="ECO:0000313" key="3">
    <source>
        <dbReference type="Proteomes" id="UP000232323"/>
    </source>
</evidence>
<evidence type="ECO:0000313" key="2">
    <source>
        <dbReference type="EMBL" id="GAX85332.1"/>
    </source>
</evidence>
<sequence>MVGEGGIQLRGGQKQRIAIARAVIKSPKILLLDEATSALDATSESVVQAALDRIMVGRTSVVIAHRLSTYSTVRDVACIAVVYNGVVLEKGSHDELMANGPEGSYWKLVQAQNQKSSS</sequence>
<dbReference type="AlphaFoldDB" id="A0A250XQX5"/>
<evidence type="ECO:0000259" key="1">
    <source>
        <dbReference type="Pfam" id="PF00005"/>
    </source>
</evidence>
<dbReference type="GO" id="GO:0090374">
    <property type="term" value="P:oligopeptide export from mitochondrion"/>
    <property type="evidence" value="ECO:0007669"/>
    <property type="project" value="TreeGrafter"/>
</dbReference>
<organism evidence="2 3">
    <name type="scientific">Chlamydomonas eustigma</name>
    <dbReference type="NCBI Taxonomy" id="1157962"/>
    <lineage>
        <taxon>Eukaryota</taxon>
        <taxon>Viridiplantae</taxon>
        <taxon>Chlorophyta</taxon>
        <taxon>core chlorophytes</taxon>
        <taxon>Chlorophyceae</taxon>
        <taxon>CS clade</taxon>
        <taxon>Chlamydomonadales</taxon>
        <taxon>Chlamydomonadaceae</taxon>
        <taxon>Chlamydomonas</taxon>
    </lineage>
</organism>
<dbReference type="InterPro" id="IPR003439">
    <property type="entry name" value="ABC_transporter-like_ATP-bd"/>
</dbReference>
<dbReference type="OrthoDB" id="6500128at2759"/>
<dbReference type="InterPro" id="IPR039421">
    <property type="entry name" value="Type_1_exporter"/>
</dbReference>
<dbReference type="EMBL" id="BEGY01000162">
    <property type="protein sequence ID" value="GAX85332.1"/>
    <property type="molecule type" value="Genomic_DNA"/>
</dbReference>
<dbReference type="PANTHER" id="PTHR43394">
    <property type="entry name" value="ATP-DEPENDENT PERMEASE MDL1, MITOCHONDRIAL"/>
    <property type="match status" value="1"/>
</dbReference>
<feature type="domain" description="ABC transporter" evidence="1">
    <location>
        <begin position="5"/>
        <end position="37"/>
    </location>
</feature>
<dbReference type="Proteomes" id="UP000232323">
    <property type="component" value="Unassembled WGS sequence"/>
</dbReference>
<dbReference type="Gene3D" id="3.40.50.300">
    <property type="entry name" value="P-loop containing nucleotide triphosphate hydrolases"/>
    <property type="match status" value="1"/>
</dbReference>
<dbReference type="GO" id="GO:0015421">
    <property type="term" value="F:ABC-type oligopeptide transporter activity"/>
    <property type="evidence" value="ECO:0007669"/>
    <property type="project" value="TreeGrafter"/>
</dbReference>
<dbReference type="GO" id="GO:0005524">
    <property type="term" value="F:ATP binding"/>
    <property type="evidence" value="ECO:0007669"/>
    <property type="project" value="InterPro"/>
</dbReference>
<name>A0A250XQX5_9CHLO</name>
<accession>A0A250XQX5</accession>
<dbReference type="SUPFAM" id="SSF52540">
    <property type="entry name" value="P-loop containing nucleoside triphosphate hydrolases"/>
    <property type="match status" value="1"/>
</dbReference>
<proteinExistence type="predicted"/>
<dbReference type="STRING" id="1157962.A0A250XQX5"/>